<evidence type="ECO:0000313" key="2">
    <source>
        <dbReference type="EMBL" id="CAD8071891.1"/>
    </source>
</evidence>
<gene>
    <name evidence="2" type="ORF">PSON_ATCC_30995.1.T0280317</name>
</gene>
<sequence length="531" mass="61891">MYLIILALLPILNSQTTKLISNINNTKNYHLHLNEEKAFLKFPNVIDAQLYTNHSDPFCKLSQKNIAIYQKQLQILENHQIYEQVDDQFICMTQIQNGIIVLTTDFILYQFELNYNAIQSNNTNLFAKKIWTADFKPIIQNFSQISEFAQIIFCAPLNSTLIVFPSSAYLINLQQTKTEESNLQIISVGDWISRPSRGLTKSINDLIFTCVGENGIDIYRSTSNSLRLLGNLNYSSLQLEQFNLKDFTLINLKDFIYKCFFLDVNGNVYVIEIKIINYDFTFQLLTQIKPKGQGISIDTKNGLNVFVAYSITHLYYVIEYYISLNQSICFELNSYITRNEIKSIDATDDFAILQGNNHHKIIFRSDIFQLNSNIIPVFSYIGLRDFEMFSSFSEINSIMKSFDFFIGITSTSLLLAKFYIQPFQIMCNPEQREIQETQFYQLITNTSQILETNNEIDQIITQTIFNFTIELLETDDSEYQIEDFQIVIAIILFLLLSAFFYQIHKYKRQIQNLEKQISMGQRRNSIKAYQI</sequence>
<name>A0A8S1M1W8_9CILI</name>
<evidence type="ECO:0000313" key="3">
    <source>
        <dbReference type="Proteomes" id="UP000692954"/>
    </source>
</evidence>
<proteinExistence type="predicted"/>
<reference evidence="2" key="1">
    <citation type="submission" date="2021-01" db="EMBL/GenBank/DDBJ databases">
        <authorList>
            <consortium name="Genoscope - CEA"/>
            <person name="William W."/>
        </authorList>
    </citation>
    <scope>NUCLEOTIDE SEQUENCE</scope>
</reference>
<accession>A0A8S1M1W8</accession>
<evidence type="ECO:0000256" key="1">
    <source>
        <dbReference type="SAM" id="Phobius"/>
    </source>
</evidence>
<dbReference type="AlphaFoldDB" id="A0A8S1M1W8"/>
<dbReference type="OrthoDB" id="306717at2759"/>
<dbReference type="Proteomes" id="UP000692954">
    <property type="component" value="Unassembled WGS sequence"/>
</dbReference>
<keyword evidence="1" id="KW-0472">Membrane</keyword>
<comment type="caution">
    <text evidence="2">The sequence shown here is derived from an EMBL/GenBank/DDBJ whole genome shotgun (WGS) entry which is preliminary data.</text>
</comment>
<protein>
    <recommendedName>
        <fullName evidence="4">Transmembrane protein</fullName>
    </recommendedName>
</protein>
<organism evidence="2 3">
    <name type="scientific">Paramecium sonneborni</name>
    <dbReference type="NCBI Taxonomy" id="65129"/>
    <lineage>
        <taxon>Eukaryota</taxon>
        <taxon>Sar</taxon>
        <taxon>Alveolata</taxon>
        <taxon>Ciliophora</taxon>
        <taxon>Intramacronucleata</taxon>
        <taxon>Oligohymenophorea</taxon>
        <taxon>Peniculida</taxon>
        <taxon>Parameciidae</taxon>
        <taxon>Paramecium</taxon>
    </lineage>
</organism>
<keyword evidence="3" id="KW-1185">Reference proteome</keyword>
<keyword evidence="1" id="KW-0812">Transmembrane</keyword>
<keyword evidence="1" id="KW-1133">Transmembrane helix</keyword>
<evidence type="ECO:0008006" key="4">
    <source>
        <dbReference type="Google" id="ProtNLM"/>
    </source>
</evidence>
<feature type="transmembrane region" description="Helical" evidence="1">
    <location>
        <begin position="484"/>
        <end position="503"/>
    </location>
</feature>
<dbReference type="EMBL" id="CAJJDN010000028">
    <property type="protein sequence ID" value="CAD8071891.1"/>
    <property type="molecule type" value="Genomic_DNA"/>
</dbReference>